<evidence type="ECO:0000259" key="3">
    <source>
        <dbReference type="Pfam" id="PF01370"/>
    </source>
</evidence>
<keyword evidence="5" id="KW-1185">Reference proteome</keyword>
<dbReference type="InterPro" id="IPR050425">
    <property type="entry name" value="NAD(P)_dehydrat-like"/>
</dbReference>
<dbReference type="SUPFAM" id="SSF51735">
    <property type="entry name" value="NAD(P)-binding Rossmann-fold domains"/>
    <property type="match status" value="1"/>
</dbReference>
<keyword evidence="1" id="KW-0560">Oxidoreductase</keyword>
<organism evidence="4 5">
    <name type="scientific">Paramarasmius palmivorus</name>
    <dbReference type="NCBI Taxonomy" id="297713"/>
    <lineage>
        <taxon>Eukaryota</taxon>
        <taxon>Fungi</taxon>
        <taxon>Dikarya</taxon>
        <taxon>Basidiomycota</taxon>
        <taxon>Agaricomycotina</taxon>
        <taxon>Agaricomycetes</taxon>
        <taxon>Agaricomycetidae</taxon>
        <taxon>Agaricales</taxon>
        <taxon>Marasmiineae</taxon>
        <taxon>Marasmiaceae</taxon>
        <taxon>Paramarasmius</taxon>
    </lineage>
</organism>
<gene>
    <name evidence="4" type="ORF">VNI00_003805</name>
</gene>
<evidence type="ECO:0000313" key="4">
    <source>
        <dbReference type="EMBL" id="KAK7053186.1"/>
    </source>
</evidence>
<dbReference type="AlphaFoldDB" id="A0AAW0DPV8"/>
<evidence type="ECO:0000313" key="5">
    <source>
        <dbReference type="Proteomes" id="UP001383192"/>
    </source>
</evidence>
<dbReference type="PANTHER" id="PTHR10366">
    <property type="entry name" value="NAD DEPENDENT EPIMERASE/DEHYDRATASE"/>
    <property type="match status" value="1"/>
</dbReference>
<evidence type="ECO:0000256" key="1">
    <source>
        <dbReference type="ARBA" id="ARBA00023002"/>
    </source>
</evidence>
<comment type="caution">
    <text evidence="4">The sequence shown here is derived from an EMBL/GenBank/DDBJ whole genome shotgun (WGS) entry which is preliminary data.</text>
</comment>
<feature type="domain" description="NAD-dependent epimerase/dehydratase" evidence="3">
    <location>
        <begin position="5"/>
        <end position="240"/>
    </location>
</feature>
<protein>
    <recommendedName>
        <fullName evidence="3">NAD-dependent epimerase/dehydratase domain-containing protein</fullName>
    </recommendedName>
</protein>
<comment type="similarity">
    <text evidence="2">Belongs to the NAD(P)-dependent epimerase/dehydratase family. Dihydroflavonol-4-reductase subfamily.</text>
</comment>
<name>A0AAW0DPV8_9AGAR</name>
<dbReference type="GO" id="GO:0016616">
    <property type="term" value="F:oxidoreductase activity, acting on the CH-OH group of donors, NAD or NADP as acceptor"/>
    <property type="evidence" value="ECO:0007669"/>
    <property type="project" value="TreeGrafter"/>
</dbReference>
<dbReference type="Gene3D" id="3.40.50.720">
    <property type="entry name" value="NAD(P)-binding Rossmann-like Domain"/>
    <property type="match status" value="1"/>
</dbReference>
<reference evidence="4 5" key="1">
    <citation type="submission" date="2024-01" db="EMBL/GenBank/DDBJ databases">
        <title>A draft genome for a cacao thread blight-causing isolate of Paramarasmius palmivorus.</title>
        <authorList>
            <person name="Baruah I.K."/>
            <person name="Bukari Y."/>
            <person name="Amoako-Attah I."/>
            <person name="Meinhardt L.W."/>
            <person name="Bailey B.A."/>
            <person name="Cohen S.P."/>
        </authorList>
    </citation>
    <scope>NUCLEOTIDE SEQUENCE [LARGE SCALE GENOMIC DNA]</scope>
    <source>
        <strain evidence="4 5">GH-12</strain>
    </source>
</reference>
<proteinExistence type="inferred from homology"/>
<dbReference type="InterPro" id="IPR036291">
    <property type="entry name" value="NAD(P)-bd_dom_sf"/>
</dbReference>
<dbReference type="PANTHER" id="PTHR10366:SF564">
    <property type="entry name" value="STEROL-4-ALPHA-CARBOXYLATE 3-DEHYDROGENASE, DECARBOXYLATING"/>
    <property type="match status" value="1"/>
</dbReference>
<dbReference type="EMBL" id="JAYKXP010000010">
    <property type="protein sequence ID" value="KAK7053186.1"/>
    <property type="molecule type" value="Genomic_DNA"/>
</dbReference>
<evidence type="ECO:0000256" key="2">
    <source>
        <dbReference type="ARBA" id="ARBA00023445"/>
    </source>
</evidence>
<dbReference type="InterPro" id="IPR001509">
    <property type="entry name" value="Epimerase_deHydtase"/>
</dbReference>
<accession>A0AAW0DPV8</accession>
<dbReference type="Pfam" id="PF01370">
    <property type="entry name" value="Epimerase"/>
    <property type="match status" value="1"/>
</dbReference>
<dbReference type="Proteomes" id="UP001383192">
    <property type="component" value="Unassembled WGS sequence"/>
</dbReference>
<sequence>MPQTVLITGASGYVGSHVCDQLLAAGFRVRATARADKVDKLRKSFTSHSDRFEVVEMHDITKDDFSDVLKGVFAVVHVALYFPSESESPEKMITGTIDSAVSIVKQAEAAGVKHIVVTGTVAAVMNAQGTFNHDDWNPVTKEAALESKDYFAVYAAAKKYSELAVWDWAEAHPNVEVTVLCPAIVFGPWPSEFYMPTPNFGSTTIVMWNLLKPEGQFGGIPYYIDVRDLAKAHVRAITHSAPTSKVGRKRLVFSSPHTLDWEKAVNIVKENRPQLADRVIKKSPYKFPPRPAIDFGRVEEVLGMKPEDFRTFEETILDSIDNCLDLEKEWISAGYEVSIPKVDPLVAAPESE</sequence>